<dbReference type="NCBIfam" id="TIGR00347">
    <property type="entry name" value="bioD"/>
    <property type="match status" value="1"/>
</dbReference>
<evidence type="ECO:0000313" key="4">
    <source>
        <dbReference type="Proteomes" id="UP000887222"/>
    </source>
</evidence>
<keyword evidence="4" id="KW-1185">Reference proteome</keyword>
<proteinExistence type="inferred from homology"/>
<dbReference type="PANTHER" id="PTHR43210:SF5">
    <property type="entry name" value="DETHIOBIOTIN SYNTHETASE"/>
    <property type="match status" value="1"/>
</dbReference>
<sequence>MSAWFITGTDTEIGKTLVSCALLHALGRLGLRAAGMKPVAAGMEWRDDAWRNEDVDAIAAAASLTLPRELTTPYLLRDAAAPHLAAEQEGVTLRIAPILDCYRQVSAQADAVVVEGVGGFCVPLNDEEDTAGLARQLGLPVILVVGLRLGCISHALLSAEAIAARGLTLAGWVANTVDPQMRHLEANVESLAARLSAPLLGRIPRLAAPGPAPAAAHLDFTLLADWPQGSSH</sequence>
<comment type="catalytic activity">
    <reaction evidence="2">
        <text>(7R,8S)-7,8-diammoniononanoate + CO2 + ATP = (4R,5S)-dethiobiotin + ADP + phosphate + 3 H(+)</text>
        <dbReference type="Rhea" id="RHEA:15805"/>
        <dbReference type="ChEBI" id="CHEBI:15378"/>
        <dbReference type="ChEBI" id="CHEBI:16526"/>
        <dbReference type="ChEBI" id="CHEBI:30616"/>
        <dbReference type="ChEBI" id="CHEBI:43474"/>
        <dbReference type="ChEBI" id="CHEBI:149469"/>
        <dbReference type="ChEBI" id="CHEBI:149473"/>
        <dbReference type="ChEBI" id="CHEBI:456216"/>
        <dbReference type="EC" id="6.3.3.3"/>
    </reaction>
</comment>
<gene>
    <name evidence="2 3" type="primary">bioD</name>
    <name evidence="3" type="ORF">NCCP691_18240</name>
</gene>
<feature type="binding site" evidence="2">
    <location>
        <begin position="204"/>
        <end position="206"/>
    </location>
    <ligand>
        <name>ATP</name>
        <dbReference type="ChEBI" id="CHEBI:30616"/>
    </ligand>
</feature>
<feature type="binding site" evidence="2">
    <location>
        <begin position="115"/>
        <end position="118"/>
    </location>
    <ligand>
        <name>ATP</name>
        <dbReference type="ChEBI" id="CHEBI:30616"/>
    </ligand>
</feature>
<comment type="caution">
    <text evidence="2">Lacks conserved residue(s) required for the propagation of feature annotation.</text>
</comment>
<protein>
    <recommendedName>
        <fullName evidence="2">ATP-dependent dethiobiotin synthetase BioD</fullName>
        <ecNumber evidence="2">6.3.3.3</ecNumber>
    </recommendedName>
    <alternativeName>
        <fullName evidence="2">DTB synthetase</fullName>
        <shortName evidence="2">DTBS</shortName>
    </alternativeName>
    <alternativeName>
        <fullName evidence="2">Dethiobiotin synthase</fullName>
    </alternativeName>
</protein>
<dbReference type="EMBL" id="BPMK01000007">
    <property type="protein sequence ID" value="GIZ51810.1"/>
    <property type="molecule type" value="Genomic_DNA"/>
</dbReference>
<comment type="function">
    <text evidence="2">Catalyzes a mechanistically unusual reaction, the ATP-dependent insertion of CO2 between the N7 and N8 nitrogen atoms of 7,8-diaminopelargonic acid (DAPA, also called 7,8-diammoniononanoate) to form a ureido ring.</text>
</comment>
<feature type="binding site" evidence="2">
    <location>
        <position position="54"/>
    </location>
    <ligand>
        <name>Mg(2+)</name>
        <dbReference type="ChEBI" id="CHEBI:18420"/>
    </ligand>
</feature>
<dbReference type="SUPFAM" id="SSF52540">
    <property type="entry name" value="P-loop containing nucleoside triphosphate hydrolases"/>
    <property type="match status" value="1"/>
</dbReference>
<dbReference type="InterPro" id="IPR027417">
    <property type="entry name" value="P-loop_NTPase"/>
</dbReference>
<keyword evidence="2" id="KW-0479">Metal-binding</keyword>
<organism evidence="3 4">
    <name type="scientific">Noviherbaspirillum aridicola</name>
    <dbReference type="NCBI Taxonomy" id="2849687"/>
    <lineage>
        <taxon>Bacteria</taxon>
        <taxon>Pseudomonadati</taxon>
        <taxon>Pseudomonadota</taxon>
        <taxon>Betaproteobacteria</taxon>
        <taxon>Burkholderiales</taxon>
        <taxon>Oxalobacteraceae</taxon>
        <taxon>Noviherbaspirillum</taxon>
    </lineage>
</organism>
<feature type="binding site" evidence="2">
    <location>
        <position position="16"/>
    </location>
    <ligand>
        <name>Mg(2+)</name>
        <dbReference type="ChEBI" id="CHEBI:18420"/>
    </ligand>
</feature>
<dbReference type="HAMAP" id="MF_00336">
    <property type="entry name" value="BioD"/>
    <property type="match status" value="1"/>
</dbReference>
<dbReference type="Pfam" id="PF13500">
    <property type="entry name" value="AAA_26"/>
    <property type="match status" value="1"/>
</dbReference>
<feature type="binding site" evidence="2">
    <location>
        <begin position="12"/>
        <end position="17"/>
    </location>
    <ligand>
        <name>ATP</name>
        <dbReference type="ChEBI" id="CHEBI:30616"/>
    </ligand>
</feature>
<keyword evidence="2" id="KW-0460">Magnesium</keyword>
<keyword evidence="2" id="KW-0436">Ligase</keyword>
<dbReference type="EC" id="6.3.3.3" evidence="2"/>
<keyword evidence="2" id="KW-0067">ATP-binding</keyword>
<evidence type="ECO:0000256" key="2">
    <source>
        <dbReference type="HAMAP-Rule" id="MF_00336"/>
    </source>
</evidence>
<dbReference type="PANTHER" id="PTHR43210">
    <property type="entry name" value="DETHIOBIOTIN SYNTHETASE"/>
    <property type="match status" value="1"/>
</dbReference>
<dbReference type="RefSeq" id="WP_220807975.1">
    <property type="nucleotide sequence ID" value="NZ_BPMK01000007.1"/>
</dbReference>
<feature type="binding site" evidence="2">
    <location>
        <position position="54"/>
    </location>
    <ligand>
        <name>ATP</name>
        <dbReference type="ChEBI" id="CHEBI:30616"/>
    </ligand>
</feature>
<name>A0ABQ4Q3Q6_9BURK</name>
<comment type="subunit">
    <text evidence="2">Homodimer.</text>
</comment>
<feature type="binding site" evidence="2">
    <location>
        <position position="115"/>
    </location>
    <ligand>
        <name>Mg(2+)</name>
        <dbReference type="ChEBI" id="CHEBI:18420"/>
    </ligand>
</feature>
<feature type="binding site" evidence="2">
    <location>
        <begin position="175"/>
        <end position="176"/>
    </location>
    <ligand>
        <name>ATP</name>
        <dbReference type="ChEBI" id="CHEBI:30616"/>
    </ligand>
</feature>
<evidence type="ECO:0000256" key="1">
    <source>
        <dbReference type="ARBA" id="ARBA00022756"/>
    </source>
</evidence>
<reference evidence="3 4" key="1">
    <citation type="journal article" date="2022" name="Int. J. Syst. Evol. Microbiol.">
        <title>Noviherbaspirillum aridicola sp. nov., isolated from an arid soil in Pakistan.</title>
        <authorList>
            <person name="Khan I.U."/>
            <person name="Saqib M."/>
            <person name="Amin A."/>
            <person name="Hussain F."/>
            <person name="Li L."/>
            <person name="Liu Y.H."/>
            <person name="Fang B.Z."/>
            <person name="Ahmed I."/>
            <person name="Li W.J."/>
        </authorList>
    </citation>
    <scope>NUCLEOTIDE SEQUENCE [LARGE SCALE GENOMIC DNA]</scope>
    <source>
        <strain evidence="3 4">NCCP-691</strain>
    </source>
</reference>
<comment type="subcellular location">
    <subcellularLocation>
        <location evidence="2">Cytoplasm</location>
    </subcellularLocation>
</comment>
<dbReference type="Gene3D" id="3.40.50.300">
    <property type="entry name" value="P-loop containing nucleotide triphosphate hydrolases"/>
    <property type="match status" value="1"/>
</dbReference>
<dbReference type="PIRSF" id="PIRSF006755">
    <property type="entry name" value="DTB_synth"/>
    <property type="match status" value="1"/>
</dbReference>
<comment type="cofactor">
    <cofactor evidence="2">
        <name>Mg(2+)</name>
        <dbReference type="ChEBI" id="CHEBI:18420"/>
    </cofactor>
</comment>
<keyword evidence="2" id="KW-0963">Cytoplasm</keyword>
<accession>A0ABQ4Q3Q6</accession>
<comment type="similarity">
    <text evidence="2">Belongs to the dethiobiotin synthetase family.</text>
</comment>
<keyword evidence="1 2" id="KW-0093">Biotin biosynthesis</keyword>
<dbReference type="InterPro" id="IPR004472">
    <property type="entry name" value="DTB_synth_BioD"/>
</dbReference>
<keyword evidence="2" id="KW-0547">Nucleotide-binding</keyword>
<evidence type="ECO:0000313" key="3">
    <source>
        <dbReference type="EMBL" id="GIZ51810.1"/>
    </source>
</evidence>
<comment type="caution">
    <text evidence="3">The sequence shown here is derived from an EMBL/GenBank/DDBJ whole genome shotgun (WGS) entry which is preliminary data.</text>
</comment>
<dbReference type="Proteomes" id="UP000887222">
    <property type="component" value="Unassembled WGS sequence"/>
</dbReference>
<comment type="pathway">
    <text evidence="2">Cofactor biosynthesis; biotin biosynthesis; biotin from 7,8-diaminononanoate: step 1/2.</text>
</comment>
<dbReference type="CDD" id="cd03109">
    <property type="entry name" value="DTBS"/>
    <property type="match status" value="1"/>
</dbReference>
<feature type="active site" evidence="2">
    <location>
        <position position="37"/>
    </location>
</feature>